<reference evidence="1 2" key="1">
    <citation type="submission" date="2023-10" db="EMBL/GenBank/DDBJ databases">
        <title>Noviherbaspirillum sp. CPCC 100848 genome assembly.</title>
        <authorList>
            <person name="Li X.Y."/>
            <person name="Fang X.M."/>
        </authorList>
    </citation>
    <scope>NUCLEOTIDE SEQUENCE [LARGE SCALE GENOMIC DNA]</scope>
    <source>
        <strain evidence="1 2">CPCC 100848</strain>
    </source>
</reference>
<sequence length="326" mass="35721">MMTNSSSFYFGKIPSRSDFVKSASGTKVIGLMDQWIAHGMELLMAMPDWKASFDSAGPFDFLFLGMKRKHAIHGTMAPSRDASSRRFPLVAATSFELADPLQFLRLGSLALDGICQSRRHVMHHAIQALDIPNLIELLNNRMAHSADSDFQIQSAESRCTTYLAAQSVASMSAMLAPDMDAVTLPRMILTLGKLLHPLRTLSGTQPQKAIAMPLPSAEAERMDAMAFWLQLVSISLTGSAVELSLFSGMHLGKPRLIIAFNGVTPLMFQSLFDEQAANDSLIDLARLPWNERTDPADPSCAALVSHLEHQELSALQLVTSFRNAFG</sequence>
<protein>
    <submittedName>
        <fullName evidence="1">Type VI secretion system-associated protein TagF</fullName>
    </submittedName>
</protein>
<evidence type="ECO:0000313" key="1">
    <source>
        <dbReference type="EMBL" id="MEC4719361.1"/>
    </source>
</evidence>
<dbReference type="InterPro" id="IPR038225">
    <property type="entry name" value="TagF_sf"/>
</dbReference>
<keyword evidence="2" id="KW-1185">Reference proteome</keyword>
<evidence type="ECO:0000313" key="2">
    <source>
        <dbReference type="Proteomes" id="UP001352263"/>
    </source>
</evidence>
<gene>
    <name evidence="1" type="primary">tagF</name>
    <name evidence="1" type="ORF">RY831_09385</name>
</gene>
<dbReference type="Gene3D" id="3.40.1730.10">
    <property type="entry name" value="pa0076 domain"/>
    <property type="match status" value="1"/>
</dbReference>
<organism evidence="1 2">
    <name type="scientific">Noviherbaspirillum album</name>
    <dbReference type="NCBI Taxonomy" id="3080276"/>
    <lineage>
        <taxon>Bacteria</taxon>
        <taxon>Pseudomonadati</taxon>
        <taxon>Pseudomonadota</taxon>
        <taxon>Betaproteobacteria</taxon>
        <taxon>Burkholderiales</taxon>
        <taxon>Oxalobacteraceae</taxon>
        <taxon>Noviherbaspirillum</taxon>
    </lineage>
</organism>
<proteinExistence type="predicted"/>
<dbReference type="EMBL" id="JAWIIV010000006">
    <property type="protein sequence ID" value="MEC4719361.1"/>
    <property type="molecule type" value="Genomic_DNA"/>
</dbReference>
<dbReference type="Proteomes" id="UP001352263">
    <property type="component" value="Unassembled WGS sequence"/>
</dbReference>
<accession>A0ABU6J7G5</accession>
<name>A0ABU6J7G5_9BURK</name>
<dbReference type="InterPro" id="IPR017748">
    <property type="entry name" value="TagF"/>
</dbReference>
<dbReference type="RefSeq" id="WP_326506079.1">
    <property type="nucleotide sequence ID" value="NZ_JAWIIV010000006.1"/>
</dbReference>
<dbReference type="Pfam" id="PF09867">
    <property type="entry name" value="TagF_N"/>
    <property type="match status" value="1"/>
</dbReference>
<comment type="caution">
    <text evidence="1">The sequence shown here is derived from an EMBL/GenBank/DDBJ whole genome shotgun (WGS) entry which is preliminary data.</text>
</comment>
<dbReference type="NCBIfam" id="TIGR03373">
    <property type="entry name" value="VI_minor_4"/>
    <property type="match status" value="1"/>
</dbReference>